<dbReference type="Proteomes" id="UP000789396">
    <property type="component" value="Unassembled WGS sequence"/>
</dbReference>
<keyword evidence="3" id="KW-1185">Reference proteome</keyword>
<evidence type="ECO:0000256" key="1">
    <source>
        <dbReference type="SAM" id="Coils"/>
    </source>
</evidence>
<feature type="coiled-coil region" evidence="1">
    <location>
        <begin position="3"/>
        <end position="65"/>
    </location>
</feature>
<dbReference type="OrthoDB" id="10441722at2759"/>
<protein>
    <submittedName>
        <fullName evidence="2">9056_t:CDS:1</fullName>
    </submittedName>
</protein>
<name>A0A9N9DVH8_9GLOM</name>
<comment type="caution">
    <text evidence="2">The sequence shown here is derived from an EMBL/GenBank/DDBJ whole genome shotgun (WGS) entry which is preliminary data.</text>
</comment>
<feature type="non-terminal residue" evidence="2">
    <location>
        <position position="181"/>
    </location>
</feature>
<organism evidence="2 3">
    <name type="scientific">Racocetra fulgida</name>
    <dbReference type="NCBI Taxonomy" id="60492"/>
    <lineage>
        <taxon>Eukaryota</taxon>
        <taxon>Fungi</taxon>
        <taxon>Fungi incertae sedis</taxon>
        <taxon>Mucoromycota</taxon>
        <taxon>Glomeromycotina</taxon>
        <taxon>Glomeromycetes</taxon>
        <taxon>Diversisporales</taxon>
        <taxon>Gigasporaceae</taxon>
        <taxon>Racocetra</taxon>
    </lineage>
</organism>
<evidence type="ECO:0000313" key="2">
    <source>
        <dbReference type="EMBL" id="CAG8649518.1"/>
    </source>
</evidence>
<reference evidence="2" key="1">
    <citation type="submission" date="2021-06" db="EMBL/GenBank/DDBJ databases">
        <authorList>
            <person name="Kallberg Y."/>
            <person name="Tangrot J."/>
            <person name="Rosling A."/>
        </authorList>
    </citation>
    <scope>NUCLEOTIDE SEQUENCE</scope>
    <source>
        <strain evidence="2">IN212</strain>
    </source>
</reference>
<keyword evidence="1" id="KW-0175">Coiled coil</keyword>
<gene>
    <name evidence="2" type="ORF">RFULGI_LOCUS8392</name>
</gene>
<proteinExistence type="predicted"/>
<accession>A0A9N9DVH8</accession>
<sequence length="181" mass="21226">PKKKSVTSRLKELKNEIKNLKQLLKERKVSPEEILQNNYINGTRISHLKEENIILRSREENLKLENESLKIEDGKLNRWKKDVIKSSDGFMKRTGDNSFVASFENIVFNKNEGLLKGENLILYCPTKLIQNFESEEEDMDDEVTNIIKHNTFIKIKSRKFEYYSLTSDMEMLDTIISVPLL</sequence>
<dbReference type="AlphaFoldDB" id="A0A9N9DVH8"/>
<evidence type="ECO:0000313" key="3">
    <source>
        <dbReference type="Proteomes" id="UP000789396"/>
    </source>
</evidence>
<dbReference type="EMBL" id="CAJVPZ010013525">
    <property type="protein sequence ID" value="CAG8649518.1"/>
    <property type="molecule type" value="Genomic_DNA"/>
</dbReference>